<dbReference type="InterPro" id="IPR012340">
    <property type="entry name" value="NA-bd_OB-fold"/>
</dbReference>
<dbReference type="GO" id="GO:0070475">
    <property type="term" value="P:rRNA base methylation"/>
    <property type="evidence" value="ECO:0007669"/>
    <property type="project" value="TreeGrafter"/>
</dbReference>
<name>A0A239PIU0_9PROT</name>
<reference evidence="9 10" key="1">
    <citation type="submission" date="2017-07" db="EMBL/GenBank/DDBJ databases">
        <authorList>
            <person name="Sun Z.S."/>
            <person name="Albrecht U."/>
            <person name="Echele G."/>
            <person name="Lee C.C."/>
        </authorList>
    </citation>
    <scope>NUCLEOTIDE SEQUENCE [LARGE SCALE GENOMIC DNA]</scope>
    <source>
        <strain evidence="9 10">CGMCC 1.12710</strain>
    </source>
</reference>
<evidence type="ECO:0000256" key="5">
    <source>
        <dbReference type="ARBA" id="ARBA00023014"/>
    </source>
</evidence>
<dbReference type="InterPro" id="IPR030390">
    <property type="entry name" value="MeTrfase_TrmA_AS"/>
</dbReference>
<dbReference type="Proteomes" id="UP000198346">
    <property type="component" value="Unassembled WGS sequence"/>
</dbReference>
<proteinExistence type="inferred from homology"/>
<feature type="binding site" evidence="6">
    <location>
        <position position="289"/>
    </location>
    <ligand>
        <name>S-adenosyl-L-methionine</name>
        <dbReference type="ChEBI" id="CHEBI:59789"/>
    </ligand>
</feature>
<dbReference type="SUPFAM" id="SSF50249">
    <property type="entry name" value="Nucleic acid-binding proteins"/>
    <property type="match status" value="1"/>
</dbReference>
<keyword evidence="4 6" id="KW-0949">S-adenosyl-L-methionine</keyword>
<dbReference type="PANTHER" id="PTHR11061">
    <property type="entry name" value="RNA M5U METHYLTRANSFERASE"/>
    <property type="match status" value="1"/>
</dbReference>
<dbReference type="InterPro" id="IPR010280">
    <property type="entry name" value="U5_MeTrfase_fam"/>
</dbReference>
<dbReference type="PROSITE" id="PS51687">
    <property type="entry name" value="SAM_MT_RNA_M5U"/>
    <property type="match status" value="1"/>
</dbReference>
<keyword evidence="2 6" id="KW-0489">Methyltransferase</keyword>
<feature type="active site" evidence="7">
    <location>
        <position position="382"/>
    </location>
</feature>
<keyword evidence="5" id="KW-0411">Iron-sulfur</keyword>
<dbReference type="RefSeq" id="WP_200815180.1">
    <property type="nucleotide sequence ID" value="NZ_FZQA01000001.1"/>
</dbReference>
<dbReference type="AlphaFoldDB" id="A0A239PIU0"/>
<dbReference type="Gene3D" id="2.40.50.1070">
    <property type="match status" value="1"/>
</dbReference>
<dbReference type="Gene3D" id="3.40.50.150">
    <property type="entry name" value="Vaccinia Virus protein VP39"/>
    <property type="match status" value="1"/>
</dbReference>
<dbReference type="SUPFAM" id="SSF53335">
    <property type="entry name" value="S-adenosyl-L-methionine-dependent methyltransferases"/>
    <property type="match status" value="1"/>
</dbReference>
<feature type="binding site" evidence="6">
    <location>
        <position position="309"/>
    </location>
    <ligand>
        <name>S-adenosyl-L-methionine</name>
        <dbReference type="ChEBI" id="CHEBI:59789"/>
    </ligand>
</feature>
<keyword evidence="1" id="KW-0479">Metal-binding</keyword>
<keyword evidence="1" id="KW-0408">Iron</keyword>
<evidence type="ECO:0000313" key="10">
    <source>
        <dbReference type="Proteomes" id="UP000198346"/>
    </source>
</evidence>
<evidence type="ECO:0000256" key="4">
    <source>
        <dbReference type="ARBA" id="ARBA00022691"/>
    </source>
</evidence>
<protein>
    <submittedName>
        <fullName evidence="9">23S rRNA m(5)U-1939 methyltransferase</fullName>
    </submittedName>
</protein>
<feature type="active site" description="Nucleophile" evidence="6">
    <location>
        <position position="382"/>
    </location>
</feature>
<dbReference type="EMBL" id="FZQA01000001">
    <property type="protein sequence ID" value="SNT67547.1"/>
    <property type="molecule type" value="Genomic_DNA"/>
</dbReference>
<sequence length="425" mass="44868">MARARRIRRVAPARVAELVIDHLGARGDGVATVEGRGVFVPYTLPGERVRARIAGERGALEEILTPSPHRFAAPCRHFGGCGGCALQHAARGFYLDWKRRRIIEALARAGLKDAPAGEAVAIPARTRRRAVFAVRRRGGKVLLGFNARASDRIVGIETCEVLHPALFAALPGLKRLCASLPGEWRAFDLAVTLMENGLDTDLRPARGASEPEGIGLLALREAMEAAGVVRIAMNGEALLTRAPPLVRFAGVPVSPPPGGFLQASAEGEAALVRLVLAGATGARRALDLFCGVGAFAFPLSQIATVHAVDADRAAVAALKAAAAHAPCRPVTSEARDLFERPLMGEELEGYDLAVFDPPRAGAKAQAEALAAARVPRVIAVSCNPSTFARDAAILVAGGYRLKAVTPVDQFVYAAHVELVGVFERV</sequence>
<dbReference type="GO" id="GO:0051536">
    <property type="term" value="F:iron-sulfur cluster binding"/>
    <property type="evidence" value="ECO:0007669"/>
    <property type="project" value="UniProtKB-KW"/>
</dbReference>
<dbReference type="InterPro" id="IPR029063">
    <property type="entry name" value="SAM-dependent_MTases_sf"/>
</dbReference>
<dbReference type="PROSITE" id="PS50926">
    <property type="entry name" value="TRAM"/>
    <property type="match status" value="1"/>
</dbReference>
<dbReference type="PANTHER" id="PTHR11061:SF49">
    <property type="entry name" value="23S RRNA (URACIL(1939)-C(5))-METHYLTRANSFERASE RLMD"/>
    <property type="match status" value="1"/>
</dbReference>
<comment type="similarity">
    <text evidence="6">Belongs to the class I-like SAM-binding methyltransferase superfamily. RNA M5U methyltransferase family.</text>
</comment>
<keyword evidence="10" id="KW-1185">Reference proteome</keyword>
<feature type="binding site" evidence="6">
    <location>
        <position position="262"/>
    </location>
    <ligand>
        <name>S-adenosyl-L-methionine</name>
        <dbReference type="ChEBI" id="CHEBI:59789"/>
    </ligand>
</feature>
<feature type="domain" description="TRAM" evidence="8">
    <location>
        <begin position="9"/>
        <end position="65"/>
    </location>
</feature>
<keyword evidence="3 6" id="KW-0808">Transferase</keyword>
<evidence type="ECO:0000256" key="1">
    <source>
        <dbReference type="ARBA" id="ARBA00022485"/>
    </source>
</evidence>
<gene>
    <name evidence="9" type="ORF">SAMN06297382_0037</name>
</gene>
<accession>A0A239PIU0</accession>
<dbReference type="InterPro" id="IPR002792">
    <property type="entry name" value="TRAM_dom"/>
</dbReference>
<evidence type="ECO:0000256" key="7">
    <source>
        <dbReference type="PROSITE-ProRule" id="PRU10015"/>
    </source>
</evidence>
<keyword evidence="1" id="KW-0004">4Fe-4S</keyword>
<dbReference type="Gene3D" id="2.40.50.140">
    <property type="entry name" value="Nucleic acid-binding proteins"/>
    <property type="match status" value="1"/>
</dbReference>
<evidence type="ECO:0000313" key="9">
    <source>
        <dbReference type="EMBL" id="SNT67547.1"/>
    </source>
</evidence>
<dbReference type="Pfam" id="PF05958">
    <property type="entry name" value="tRNA_U5-meth_tr"/>
    <property type="match status" value="1"/>
</dbReference>
<feature type="binding site" evidence="6">
    <location>
        <position position="356"/>
    </location>
    <ligand>
        <name>S-adenosyl-L-methionine</name>
        <dbReference type="ChEBI" id="CHEBI:59789"/>
    </ligand>
</feature>
<evidence type="ECO:0000256" key="2">
    <source>
        <dbReference type="ARBA" id="ARBA00022603"/>
    </source>
</evidence>
<organism evidence="9 10">
    <name type="scientific">Amphiplicatus metriothermophilus</name>
    <dbReference type="NCBI Taxonomy" id="1519374"/>
    <lineage>
        <taxon>Bacteria</taxon>
        <taxon>Pseudomonadati</taxon>
        <taxon>Pseudomonadota</taxon>
        <taxon>Alphaproteobacteria</taxon>
        <taxon>Parvularculales</taxon>
        <taxon>Parvularculaceae</taxon>
        <taxon>Amphiplicatus</taxon>
    </lineage>
</organism>
<dbReference type="PROSITE" id="PS01230">
    <property type="entry name" value="TRMA_1"/>
    <property type="match status" value="1"/>
</dbReference>
<evidence type="ECO:0000259" key="8">
    <source>
        <dbReference type="PROSITE" id="PS50926"/>
    </source>
</evidence>
<dbReference type="GO" id="GO:0070041">
    <property type="term" value="F:rRNA (uridine-C5-)-methyltransferase activity"/>
    <property type="evidence" value="ECO:0007669"/>
    <property type="project" value="TreeGrafter"/>
</dbReference>
<evidence type="ECO:0000256" key="3">
    <source>
        <dbReference type="ARBA" id="ARBA00022679"/>
    </source>
</evidence>
<evidence type="ECO:0000256" key="6">
    <source>
        <dbReference type="PROSITE-ProRule" id="PRU01024"/>
    </source>
</evidence>